<dbReference type="Proteomes" id="UP001153069">
    <property type="component" value="Unassembled WGS sequence"/>
</dbReference>
<organism evidence="2 3">
    <name type="scientific">Seminavis robusta</name>
    <dbReference type="NCBI Taxonomy" id="568900"/>
    <lineage>
        <taxon>Eukaryota</taxon>
        <taxon>Sar</taxon>
        <taxon>Stramenopiles</taxon>
        <taxon>Ochrophyta</taxon>
        <taxon>Bacillariophyta</taxon>
        <taxon>Bacillariophyceae</taxon>
        <taxon>Bacillariophycidae</taxon>
        <taxon>Naviculales</taxon>
        <taxon>Naviculaceae</taxon>
        <taxon>Seminavis</taxon>
    </lineage>
</organism>
<evidence type="ECO:0000313" key="3">
    <source>
        <dbReference type="Proteomes" id="UP001153069"/>
    </source>
</evidence>
<feature type="region of interest" description="Disordered" evidence="1">
    <location>
        <begin position="37"/>
        <end position="100"/>
    </location>
</feature>
<keyword evidence="3" id="KW-1185">Reference proteome</keyword>
<dbReference type="AlphaFoldDB" id="A0A9N8HW09"/>
<accession>A0A9N8HW09</accession>
<evidence type="ECO:0000256" key="1">
    <source>
        <dbReference type="SAM" id="MobiDB-lite"/>
    </source>
</evidence>
<gene>
    <name evidence="2" type="ORF">SEMRO_2489_G329110.1</name>
</gene>
<proteinExistence type="predicted"/>
<reference evidence="2" key="1">
    <citation type="submission" date="2020-06" db="EMBL/GenBank/DDBJ databases">
        <authorList>
            <consortium name="Plant Systems Biology data submission"/>
        </authorList>
    </citation>
    <scope>NUCLEOTIDE SEQUENCE</scope>
    <source>
        <strain evidence="2">D6</strain>
    </source>
</reference>
<evidence type="ECO:0000313" key="2">
    <source>
        <dbReference type="EMBL" id="CAB9529388.1"/>
    </source>
</evidence>
<feature type="compositionally biased region" description="Polar residues" evidence="1">
    <location>
        <begin position="73"/>
        <end position="85"/>
    </location>
</feature>
<sequence>MKLGIMNARRATVTSTSIRKSFSFDPASQSMALAELEAMGMDQPLNQAPSPDKPVTRKSDTKKGKKTAALPKRSSSNGAPSSNTDPAARSMDQCEVNYMSSEEMHDLTAFMQILEQQNKGTQKKRIRKSLKLPAV</sequence>
<comment type="caution">
    <text evidence="2">The sequence shown here is derived from an EMBL/GenBank/DDBJ whole genome shotgun (WGS) entry which is preliminary data.</text>
</comment>
<dbReference type="EMBL" id="CAICTM010002487">
    <property type="protein sequence ID" value="CAB9529388.1"/>
    <property type="molecule type" value="Genomic_DNA"/>
</dbReference>
<protein>
    <submittedName>
        <fullName evidence="2">Uncharacterized protein</fullName>
    </submittedName>
</protein>
<name>A0A9N8HW09_9STRA</name>